<dbReference type="Gene3D" id="3.40.50.2000">
    <property type="entry name" value="Glycogen Phosphorylase B"/>
    <property type="match status" value="2"/>
</dbReference>
<dbReference type="Pfam" id="PF13439">
    <property type="entry name" value="Glyco_transf_4"/>
    <property type="match status" value="1"/>
</dbReference>
<comment type="caution">
    <text evidence="4">The sequence shown here is derived from an EMBL/GenBank/DDBJ whole genome shotgun (WGS) entry which is preliminary data.</text>
</comment>
<proteinExistence type="predicted"/>
<dbReference type="Proteomes" id="UP000231143">
    <property type="component" value="Unassembled WGS sequence"/>
</dbReference>
<evidence type="ECO:0000256" key="1">
    <source>
        <dbReference type="ARBA" id="ARBA00022679"/>
    </source>
</evidence>
<dbReference type="Pfam" id="PF00534">
    <property type="entry name" value="Glycos_transf_1"/>
    <property type="match status" value="1"/>
</dbReference>
<dbReference type="InterPro" id="IPR001296">
    <property type="entry name" value="Glyco_trans_1"/>
</dbReference>
<reference evidence="4 5" key="1">
    <citation type="submission" date="2017-09" db="EMBL/GenBank/DDBJ databases">
        <title>Depth-based differentiation of microbial function through sediment-hosted aquifers and enrichment of novel symbionts in the deep terrestrial subsurface.</title>
        <authorList>
            <person name="Probst A.J."/>
            <person name="Ladd B."/>
            <person name="Jarett J.K."/>
            <person name="Geller-Mcgrath D.E."/>
            <person name="Sieber C.M."/>
            <person name="Emerson J.B."/>
            <person name="Anantharaman K."/>
            <person name="Thomas B.C."/>
            <person name="Malmstrom R."/>
            <person name="Stieglmeier M."/>
            <person name="Klingl A."/>
            <person name="Woyke T."/>
            <person name="Ryan C.M."/>
            <person name="Banfield J.F."/>
        </authorList>
    </citation>
    <scope>NUCLEOTIDE SEQUENCE [LARGE SCALE GENOMIC DNA]</scope>
    <source>
        <strain evidence="4">CG22_combo_CG10-13_8_21_14_all_36_13</strain>
    </source>
</reference>
<dbReference type="EMBL" id="PCTT01000044">
    <property type="protein sequence ID" value="PIP86873.1"/>
    <property type="molecule type" value="Genomic_DNA"/>
</dbReference>
<dbReference type="SUPFAM" id="SSF53756">
    <property type="entry name" value="UDP-Glycosyltransferase/glycogen phosphorylase"/>
    <property type="match status" value="1"/>
</dbReference>
<dbReference type="GO" id="GO:0016757">
    <property type="term" value="F:glycosyltransferase activity"/>
    <property type="evidence" value="ECO:0007669"/>
    <property type="project" value="InterPro"/>
</dbReference>
<keyword evidence="1" id="KW-0808">Transferase</keyword>
<feature type="domain" description="Glycosyl transferase family 1" evidence="2">
    <location>
        <begin position="184"/>
        <end position="344"/>
    </location>
</feature>
<evidence type="ECO:0000259" key="3">
    <source>
        <dbReference type="Pfam" id="PF13439"/>
    </source>
</evidence>
<dbReference type="GO" id="GO:0009103">
    <property type="term" value="P:lipopolysaccharide biosynthetic process"/>
    <property type="evidence" value="ECO:0007669"/>
    <property type="project" value="TreeGrafter"/>
</dbReference>
<dbReference type="AlphaFoldDB" id="A0A2H0DXH2"/>
<sequence>MKMKIIYIVNTRIPTRKAHGFQITKTCEVLARSGVDVELWIPYRKNEIKETAFEYYGLEENFNIIEIPCFDVVRFSKHIGSIVFYLQTLLFSFYLLMRKVDKNTTIITRDLFTVFLFRLRGKSVVYNAHNWSYLKGLFSKLISKNTPIICNSKGTQDALFNAGFKKTTVIHNGVDVEDFDDFDKSIREKLTTDDKKNIAMYVGHLYKWKGIDVVVESARILKNNTDILFVIVGGNEEDIEIYKEKIKDLKNILFIGHVSKKEISSYMSSANVLLLPNTKDSEESVLYTSPIKMFEYMASGVPVIASDLPSIREVLNKDNAILIRTDDPKDMTDAILSTLVNKEVAILKAEQARKDVLGYTWNKYGEKILNFLE</sequence>
<evidence type="ECO:0000313" key="4">
    <source>
        <dbReference type="EMBL" id="PIP86873.1"/>
    </source>
</evidence>
<protein>
    <submittedName>
        <fullName evidence="4">Uncharacterized protein</fullName>
    </submittedName>
</protein>
<evidence type="ECO:0000313" key="5">
    <source>
        <dbReference type="Proteomes" id="UP000231143"/>
    </source>
</evidence>
<dbReference type="PANTHER" id="PTHR46401">
    <property type="entry name" value="GLYCOSYLTRANSFERASE WBBK-RELATED"/>
    <property type="match status" value="1"/>
</dbReference>
<accession>A0A2H0DXH2</accession>
<dbReference type="CDD" id="cd03794">
    <property type="entry name" value="GT4_WbuB-like"/>
    <property type="match status" value="1"/>
</dbReference>
<feature type="domain" description="Glycosyltransferase subfamily 4-like N-terminal" evidence="3">
    <location>
        <begin position="26"/>
        <end position="177"/>
    </location>
</feature>
<evidence type="ECO:0000259" key="2">
    <source>
        <dbReference type="Pfam" id="PF00534"/>
    </source>
</evidence>
<name>A0A2H0DXH2_9BACT</name>
<organism evidence="4 5">
    <name type="scientific">Candidatus Campbellbacteria bacterium CG22_combo_CG10-13_8_21_14_all_36_13</name>
    <dbReference type="NCBI Taxonomy" id="1974529"/>
    <lineage>
        <taxon>Bacteria</taxon>
        <taxon>Candidatus Campbelliibacteriota</taxon>
    </lineage>
</organism>
<gene>
    <name evidence="4" type="ORF">COW81_03355</name>
</gene>
<dbReference type="InterPro" id="IPR028098">
    <property type="entry name" value="Glyco_trans_4-like_N"/>
</dbReference>
<dbReference type="PANTHER" id="PTHR46401:SF2">
    <property type="entry name" value="GLYCOSYLTRANSFERASE WBBK-RELATED"/>
    <property type="match status" value="1"/>
</dbReference>